<feature type="coiled-coil region" evidence="1">
    <location>
        <begin position="103"/>
        <end position="130"/>
    </location>
</feature>
<organism evidence="3 4">
    <name type="scientific">Vigna mungo</name>
    <name type="common">Black gram</name>
    <name type="synonym">Phaseolus mungo</name>
    <dbReference type="NCBI Taxonomy" id="3915"/>
    <lineage>
        <taxon>Eukaryota</taxon>
        <taxon>Viridiplantae</taxon>
        <taxon>Streptophyta</taxon>
        <taxon>Embryophyta</taxon>
        <taxon>Tracheophyta</taxon>
        <taxon>Spermatophyta</taxon>
        <taxon>Magnoliopsida</taxon>
        <taxon>eudicotyledons</taxon>
        <taxon>Gunneridae</taxon>
        <taxon>Pentapetalae</taxon>
        <taxon>rosids</taxon>
        <taxon>fabids</taxon>
        <taxon>Fabales</taxon>
        <taxon>Fabaceae</taxon>
        <taxon>Papilionoideae</taxon>
        <taxon>50 kb inversion clade</taxon>
        <taxon>NPAAA clade</taxon>
        <taxon>indigoferoid/millettioid clade</taxon>
        <taxon>Phaseoleae</taxon>
        <taxon>Vigna</taxon>
    </lineage>
</organism>
<evidence type="ECO:0000256" key="2">
    <source>
        <dbReference type="SAM" id="Phobius"/>
    </source>
</evidence>
<accession>A0AAQ3MTR9</accession>
<reference evidence="3 4" key="1">
    <citation type="journal article" date="2023" name="Life. Sci Alliance">
        <title>Evolutionary insights into 3D genome organization and epigenetic landscape of Vigna mungo.</title>
        <authorList>
            <person name="Junaid A."/>
            <person name="Singh B."/>
            <person name="Bhatia S."/>
        </authorList>
    </citation>
    <scope>NUCLEOTIDE SEQUENCE [LARGE SCALE GENOMIC DNA]</scope>
    <source>
        <strain evidence="3">Urdbean</strain>
    </source>
</reference>
<gene>
    <name evidence="3" type="ORF">V8G54_029193</name>
</gene>
<protein>
    <submittedName>
        <fullName evidence="3">Uncharacterized protein</fullName>
    </submittedName>
</protein>
<keyword evidence="2" id="KW-0472">Membrane</keyword>
<keyword evidence="2" id="KW-1133">Transmembrane helix</keyword>
<evidence type="ECO:0000313" key="3">
    <source>
        <dbReference type="EMBL" id="WVY97042.1"/>
    </source>
</evidence>
<keyword evidence="2" id="KW-0812">Transmembrane</keyword>
<feature type="transmembrane region" description="Helical" evidence="2">
    <location>
        <begin position="147"/>
        <end position="167"/>
    </location>
</feature>
<keyword evidence="4" id="KW-1185">Reference proteome</keyword>
<name>A0AAQ3MTR9_VIGMU</name>
<dbReference type="Proteomes" id="UP001374535">
    <property type="component" value="Chromosome 9"/>
</dbReference>
<proteinExistence type="predicted"/>
<evidence type="ECO:0000313" key="4">
    <source>
        <dbReference type="Proteomes" id="UP001374535"/>
    </source>
</evidence>
<dbReference type="AlphaFoldDB" id="A0AAQ3MTR9"/>
<evidence type="ECO:0000256" key="1">
    <source>
        <dbReference type="SAM" id="Coils"/>
    </source>
</evidence>
<sequence>MKWFKRGLREVDRGLKGREALRVYQGEILTKEHVEKIVVAQHSPNPSIETMFSAPSLPLMEQIQHLKSGKIIKLPQLEPSVKEKAKRLKSSLIEKQKPEDQSNSNERLVIKKLKKRAASLNKRKKMISQTVAQEPTSKKQKVVIKRISWTIIGVRHLVILLFCVVNMCIGSRHSSSKGHGTYGSTYNKLDIKKAFKQIQKKLDVLTNKMDKAFKLKGQQE</sequence>
<keyword evidence="1" id="KW-0175">Coiled coil</keyword>
<dbReference type="EMBL" id="CP144692">
    <property type="protein sequence ID" value="WVY97042.1"/>
    <property type="molecule type" value="Genomic_DNA"/>
</dbReference>